<dbReference type="Gene3D" id="2.60.120.40">
    <property type="match status" value="1"/>
</dbReference>
<organism evidence="2 3">
    <name type="scientific">Candidula unifasciata</name>
    <dbReference type="NCBI Taxonomy" id="100452"/>
    <lineage>
        <taxon>Eukaryota</taxon>
        <taxon>Metazoa</taxon>
        <taxon>Spiralia</taxon>
        <taxon>Lophotrochozoa</taxon>
        <taxon>Mollusca</taxon>
        <taxon>Gastropoda</taxon>
        <taxon>Heterobranchia</taxon>
        <taxon>Euthyneura</taxon>
        <taxon>Panpulmonata</taxon>
        <taxon>Eupulmonata</taxon>
        <taxon>Stylommatophora</taxon>
        <taxon>Helicina</taxon>
        <taxon>Helicoidea</taxon>
        <taxon>Geomitridae</taxon>
        <taxon>Candidula</taxon>
    </lineage>
</organism>
<proteinExistence type="predicted"/>
<reference evidence="2" key="1">
    <citation type="submission" date="2021-04" db="EMBL/GenBank/DDBJ databases">
        <authorList>
            <consortium name="Molecular Ecology Group"/>
        </authorList>
    </citation>
    <scope>NUCLEOTIDE SEQUENCE</scope>
</reference>
<evidence type="ECO:0000313" key="3">
    <source>
        <dbReference type="Proteomes" id="UP000678393"/>
    </source>
</evidence>
<gene>
    <name evidence="2" type="ORF">CUNI_LOCUS2351</name>
</gene>
<feature type="non-terminal residue" evidence="2">
    <location>
        <position position="1"/>
    </location>
</feature>
<accession>A0A8S3YHU1</accession>
<sequence length="394" mass="45598">TILTQEGHFINEEDRVHVDLVDSNFEETQARIIKYFDNENSYSSADDETTDLFKNPDGHENFQQNQRQPASKSEPRENKSINRMQTKNANQERHVKSKSFITDASTNVLNLSSNNVTDQSLLSNGNSTEEVKAMPDFPGSNLRAVETFPKINDVRRIELNEVTKETTRHKLSRHRRKAQKTRDPHFINKLKKPHNQEGRNTGPQVESFDIPYWSEFFHYPKHFIRQDPSSKQHDCTTQHQWGHGIEACKDSSIIFPEKHSILPFYRPTITTASKNDTKRMIHVDARGRFLVNISGDYLFQQNITILSDSEKHFLALYLNEQATLACQHGGFVCPHTNDEGNSRKYKVCNIFGVLELRKGDILDIRTMESHMTVRAEVHKLKKAHTKFILLNKIK</sequence>
<dbReference type="InterPro" id="IPR008983">
    <property type="entry name" value="Tumour_necrosis_fac-like_dom"/>
</dbReference>
<dbReference type="Proteomes" id="UP000678393">
    <property type="component" value="Unassembled WGS sequence"/>
</dbReference>
<evidence type="ECO:0000313" key="2">
    <source>
        <dbReference type="EMBL" id="CAG5116793.1"/>
    </source>
</evidence>
<name>A0A8S3YHU1_9EUPU</name>
<evidence type="ECO:0000256" key="1">
    <source>
        <dbReference type="SAM" id="MobiDB-lite"/>
    </source>
</evidence>
<dbReference type="EMBL" id="CAJHNH020000302">
    <property type="protein sequence ID" value="CAG5116793.1"/>
    <property type="molecule type" value="Genomic_DNA"/>
</dbReference>
<protein>
    <submittedName>
        <fullName evidence="2">Uncharacterized protein</fullName>
    </submittedName>
</protein>
<keyword evidence="3" id="KW-1185">Reference proteome</keyword>
<feature type="region of interest" description="Disordered" evidence="1">
    <location>
        <begin position="41"/>
        <end position="95"/>
    </location>
</feature>
<dbReference type="AlphaFoldDB" id="A0A8S3YHU1"/>
<dbReference type="OrthoDB" id="6159090at2759"/>
<feature type="compositionally biased region" description="Polar residues" evidence="1">
    <location>
        <begin position="61"/>
        <end position="71"/>
    </location>
</feature>
<comment type="caution">
    <text evidence="2">The sequence shown here is derived from an EMBL/GenBank/DDBJ whole genome shotgun (WGS) entry which is preliminary data.</text>
</comment>